<protein>
    <submittedName>
        <fullName evidence="2">Uncharacterized protein</fullName>
    </submittedName>
</protein>
<dbReference type="InterPro" id="IPR034772">
    <property type="entry name" value="CPSF6/7"/>
</dbReference>
<dbReference type="AlphaFoldDB" id="A0A1C7NH50"/>
<organism evidence="2 3">
    <name type="scientific">Choanephora cucurbitarum</name>
    <dbReference type="NCBI Taxonomy" id="101091"/>
    <lineage>
        <taxon>Eukaryota</taxon>
        <taxon>Fungi</taxon>
        <taxon>Fungi incertae sedis</taxon>
        <taxon>Mucoromycota</taxon>
        <taxon>Mucoromycotina</taxon>
        <taxon>Mucoromycetes</taxon>
        <taxon>Mucorales</taxon>
        <taxon>Mucorineae</taxon>
        <taxon>Choanephoraceae</taxon>
        <taxon>Choanephoroideae</taxon>
        <taxon>Choanephora</taxon>
    </lineage>
</organism>
<gene>
    <name evidence="2" type="ORF">A0J61_04075</name>
</gene>
<feature type="compositionally biased region" description="Low complexity" evidence="1">
    <location>
        <begin position="171"/>
        <end position="180"/>
    </location>
</feature>
<evidence type="ECO:0000313" key="3">
    <source>
        <dbReference type="Proteomes" id="UP000093000"/>
    </source>
</evidence>
<evidence type="ECO:0000313" key="2">
    <source>
        <dbReference type="EMBL" id="OBZ87876.1"/>
    </source>
</evidence>
<feature type="region of interest" description="Disordered" evidence="1">
    <location>
        <begin position="224"/>
        <end position="264"/>
    </location>
</feature>
<dbReference type="PANTHER" id="PTHR23204">
    <property type="entry name" value="CLEAVAGE AND POLYADENYLATION SPECIFIC FACTOR"/>
    <property type="match status" value="1"/>
</dbReference>
<keyword evidence="3" id="KW-1185">Reference proteome</keyword>
<feature type="region of interest" description="Disordered" evidence="1">
    <location>
        <begin position="20"/>
        <end position="76"/>
    </location>
</feature>
<dbReference type="OrthoDB" id="10065185at2759"/>
<dbReference type="STRING" id="101091.A0A1C7NH50"/>
<proteinExistence type="predicted"/>
<dbReference type="GO" id="GO:0006397">
    <property type="term" value="P:mRNA processing"/>
    <property type="evidence" value="ECO:0007669"/>
    <property type="project" value="UniProtKB-KW"/>
</dbReference>
<feature type="compositionally biased region" description="Low complexity" evidence="1">
    <location>
        <begin position="235"/>
        <end position="249"/>
    </location>
</feature>
<accession>A0A1C7NH50</accession>
<dbReference type="Proteomes" id="UP000093000">
    <property type="component" value="Unassembled WGS sequence"/>
</dbReference>
<reference evidence="2 3" key="1">
    <citation type="submission" date="2016-03" db="EMBL/GenBank/DDBJ databases">
        <title>Choanephora cucurbitarum.</title>
        <authorList>
            <person name="Min B."/>
            <person name="Park H."/>
            <person name="Park J.-H."/>
            <person name="Shin H.-D."/>
            <person name="Choi I.-G."/>
        </authorList>
    </citation>
    <scope>NUCLEOTIDE SEQUENCE [LARGE SCALE GENOMIC DNA]</scope>
    <source>
        <strain evidence="2 3">KUS-F28377</strain>
    </source>
</reference>
<evidence type="ECO:0000256" key="1">
    <source>
        <dbReference type="SAM" id="MobiDB-lite"/>
    </source>
</evidence>
<feature type="region of interest" description="Disordered" evidence="1">
    <location>
        <begin position="157"/>
        <end position="180"/>
    </location>
</feature>
<dbReference type="InParanoid" id="A0A1C7NH50"/>
<dbReference type="GO" id="GO:0005634">
    <property type="term" value="C:nucleus"/>
    <property type="evidence" value="ECO:0007669"/>
    <property type="project" value="UniProtKB-SubCell"/>
</dbReference>
<feature type="compositionally biased region" description="Polar residues" evidence="1">
    <location>
        <begin position="61"/>
        <end position="76"/>
    </location>
</feature>
<dbReference type="EMBL" id="LUGH01000191">
    <property type="protein sequence ID" value="OBZ87876.1"/>
    <property type="molecule type" value="Genomic_DNA"/>
</dbReference>
<name>A0A1C7NH50_9FUNG</name>
<sequence>MADEGEFDIYSDYDFGQADDILDEIVNDNPTPKKRPRPTTKEPSSEPSPKTAKIEKEVPQRIQTTTQTYQPNSTDTKSLPYSITQLRGITTKPAPNIYLGELHWYTTDKDVKAPLEKANLITELKEMTFFEHKINGKSKGEFDKKKVHVVYTTSPNPFKHLSKESNTNKSTRNANMNTSRMNNNVPSAMMPTNYSAAAAAAAAAAMTGFMPSYGFPVRNNSNFGYNRGMMRGSPQQQQQQQQLQQQQHQQHNRNRSNMNDGNGGFGGGMYINPAFFDNNNYNNNF</sequence>
<comment type="caution">
    <text evidence="2">The sequence shown here is derived from an EMBL/GenBank/DDBJ whole genome shotgun (WGS) entry which is preliminary data.</text>
</comment>